<evidence type="ECO:0000256" key="2">
    <source>
        <dbReference type="ARBA" id="ARBA00006536"/>
    </source>
</evidence>
<evidence type="ECO:0000313" key="7">
    <source>
        <dbReference type="EMBL" id="ETV87714.1"/>
    </source>
</evidence>
<keyword evidence="4 6" id="KW-0653">Protein transport</keyword>
<dbReference type="Pfam" id="PF03635">
    <property type="entry name" value="Vps35"/>
    <property type="match status" value="1"/>
</dbReference>
<dbReference type="RefSeq" id="XP_009822577.1">
    <property type="nucleotide sequence ID" value="XM_009824275.1"/>
</dbReference>
<dbReference type="Gene3D" id="1.25.40.660">
    <property type="entry name" value="Vacuolar protein sorting-associated protein 35, helical subcomplex Vps35-C"/>
    <property type="match status" value="1"/>
</dbReference>
<dbReference type="EMBL" id="KI913115">
    <property type="protein sequence ID" value="ETV87714.1"/>
    <property type="molecule type" value="Genomic_DNA"/>
</dbReference>
<dbReference type="InterPro" id="IPR042491">
    <property type="entry name" value="Vps35_C"/>
</dbReference>
<dbReference type="AlphaFoldDB" id="W4H8W3"/>
<dbReference type="PANTHER" id="PTHR11099:SF0">
    <property type="entry name" value="VACUOLAR PROTEIN SORTING-ASSOCIATED PROTEIN 35"/>
    <property type="match status" value="1"/>
</dbReference>
<evidence type="ECO:0000256" key="5">
    <source>
        <dbReference type="ARBA" id="ARBA00023136"/>
    </source>
</evidence>
<comment type="subcellular location">
    <subcellularLocation>
        <location evidence="1">Membrane</location>
        <topology evidence="1">Peripheral membrane protein</topology>
    </subcellularLocation>
</comment>
<dbReference type="GO" id="GO:0030906">
    <property type="term" value="C:retromer, cargo-selective complex"/>
    <property type="evidence" value="ECO:0007669"/>
    <property type="project" value="InterPro"/>
</dbReference>
<gene>
    <name evidence="7" type="ORF">H257_01192</name>
</gene>
<evidence type="ECO:0000256" key="3">
    <source>
        <dbReference type="ARBA" id="ARBA00022448"/>
    </source>
</evidence>
<dbReference type="GeneID" id="20803188"/>
<name>W4H8W3_APHAT</name>
<dbReference type="OrthoDB" id="10258141at2759"/>
<dbReference type="VEuPathDB" id="FungiDB:H257_01192"/>
<evidence type="ECO:0000256" key="6">
    <source>
        <dbReference type="PIRNR" id="PIRNR009375"/>
    </source>
</evidence>
<dbReference type="GO" id="GO:0005829">
    <property type="term" value="C:cytosol"/>
    <property type="evidence" value="ECO:0007669"/>
    <property type="project" value="GOC"/>
</dbReference>
<reference evidence="7" key="1">
    <citation type="submission" date="2013-12" db="EMBL/GenBank/DDBJ databases">
        <title>The Genome Sequence of Aphanomyces astaci APO3.</title>
        <authorList>
            <consortium name="The Broad Institute Genomics Platform"/>
            <person name="Russ C."/>
            <person name="Tyler B."/>
            <person name="van West P."/>
            <person name="Dieguez-Uribeondo J."/>
            <person name="Young S.K."/>
            <person name="Zeng Q."/>
            <person name="Gargeya S."/>
            <person name="Fitzgerald M."/>
            <person name="Abouelleil A."/>
            <person name="Alvarado L."/>
            <person name="Chapman S.B."/>
            <person name="Gainer-Dewar J."/>
            <person name="Goldberg J."/>
            <person name="Griggs A."/>
            <person name="Gujja S."/>
            <person name="Hansen M."/>
            <person name="Howarth C."/>
            <person name="Imamovic A."/>
            <person name="Ireland A."/>
            <person name="Larimer J."/>
            <person name="McCowan C."/>
            <person name="Murphy C."/>
            <person name="Pearson M."/>
            <person name="Poon T.W."/>
            <person name="Priest M."/>
            <person name="Roberts A."/>
            <person name="Saif S."/>
            <person name="Shea T."/>
            <person name="Sykes S."/>
            <person name="Wortman J."/>
            <person name="Nusbaum C."/>
            <person name="Birren B."/>
        </authorList>
    </citation>
    <scope>NUCLEOTIDE SEQUENCE [LARGE SCALE GENOMIC DNA]</scope>
    <source>
        <strain evidence="7">APO3</strain>
    </source>
</reference>
<comment type="function">
    <text evidence="6">Plays a role in vesicular protein sorting.</text>
</comment>
<proteinExistence type="inferred from homology"/>
<keyword evidence="5" id="KW-0472">Membrane</keyword>
<dbReference type="GO" id="GO:0042147">
    <property type="term" value="P:retrograde transport, endosome to Golgi"/>
    <property type="evidence" value="ECO:0007669"/>
    <property type="project" value="InterPro"/>
</dbReference>
<dbReference type="InterPro" id="IPR005378">
    <property type="entry name" value="Vps35"/>
</dbReference>
<protein>
    <recommendedName>
        <fullName evidence="6">Vacuolar protein sorting-associated protein 35</fullName>
    </recommendedName>
</protein>
<keyword evidence="3 6" id="KW-0813">Transport</keyword>
<accession>W4H8W3</accession>
<comment type="similarity">
    <text evidence="2 6">Belongs to the VPS35 family.</text>
</comment>
<dbReference type="GO" id="GO:0005770">
    <property type="term" value="C:late endosome"/>
    <property type="evidence" value="ECO:0007669"/>
    <property type="project" value="TreeGrafter"/>
</dbReference>
<dbReference type="PANTHER" id="PTHR11099">
    <property type="entry name" value="VACUOLAR SORTING PROTEIN 35"/>
    <property type="match status" value="1"/>
</dbReference>
<dbReference type="PIRSF" id="PIRSF009375">
    <property type="entry name" value="Retromer_Vps35"/>
    <property type="match status" value="1"/>
</dbReference>
<evidence type="ECO:0000256" key="1">
    <source>
        <dbReference type="ARBA" id="ARBA00004170"/>
    </source>
</evidence>
<sequence>MHRDEEQEALLSEASTSVRQSSFYMKRAMDAGTTEADIAVVLKHAADFLRELRTSLLSPKNYYELYMLVVDELRELSGYVDTLRSSVNLRTLYEQVQQSGNIVPRLYLLVTVGTVFMRHDASVTKDILNDLVEMVKGVQHAQRGLFLRHYLVVSVKEHLGGVDIADAVSFLLQNWDETIQLWIRMQHQSNIKDKKQREKERQELKTLVGTSLVRLSQRDDVTTSLYTTTLLPKILAIVVKARDKIAQEYLTDCLIQVFPDEFHLDSIQLFLDAMANLHPQVDISEPVVALLTRLAKYHHATPNHVFPPQAQLYDTLMGCTENAVAQRETEVSSASLLRLYVGVLEFVLACFHNPLPSMSRTAVSATAFLVRVKMRSDAVVEAGERLALVPLEALGVAALEDPALEASVVTTLQWLPVPNRKRAAYRFCTSVIKRRVSITEPATAEKVFTLLLPLIRDEVNPADLSAPSRATVEREQHALAKLTHLLVHPTPSTQFEMYSHARRLLGQGGLERIRFTLVPLVLLSLQLARRVFQAESDGSGASGVSTRAILQFVHEMATALASKVEGTVESTLSVNLFVQCALAADQCRLDAIAYEFFTQAFVVYEDQLSQSSQQVAALELLLGALSQVRDIRQANYDTLATKLTQYVAKLVKKKEQSGMVATCAHLFWRKAEGSASGNGVRVLECLQRALKIADASGIGAAAQVGLFVDILDEYLYYFIGRTPEVTKQYVVGLIALVKEHLETMEPGQARADVETHYRNTLKYIEGVEF</sequence>
<organism evidence="7">
    <name type="scientific">Aphanomyces astaci</name>
    <name type="common">Crayfish plague agent</name>
    <dbReference type="NCBI Taxonomy" id="112090"/>
    <lineage>
        <taxon>Eukaryota</taxon>
        <taxon>Sar</taxon>
        <taxon>Stramenopiles</taxon>
        <taxon>Oomycota</taxon>
        <taxon>Saprolegniomycetes</taxon>
        <taxon>Saprolegniales</taxon>
        <taxon>Verrucalvaceae</taxon>
        <taxon>Aphanomyces</taxon>
    </lineage>
</organism>
<dbReference type="STRING" id="112090.W4H8W3"/>
<dbReference type="GO" id="GO:0006886">
    <property type="term" value="P:intracellular protein transport"/>
    <property type="evidence" value="ECO:0007669"/>
    <property type="project" value="TreeGrafter"/>
</dbReference>
<evidence type="ECO:0000256" key="4">
    <source>
        <dbReference type="ARBA" id="ARBA00022927"/>
    </source>
</evidence>